<organism evidence="1 2">
    <name type="scientific">Taxus chinensis</name>
    <name type="common">Chinese yew</name>
    <name type="synonym">Taxus wallichiana var. chinensis</name>
    <dbReference type="NCBI Taxonomy" id="29808"/>
    <lineage>
        <taxon>Eukaryota</taxon>
        <taxon>Viridiplantae</taxon>
        <taxon>Streptophyta</taxon>
        <taxon>Embryophyta</taxon>
        <taxon>Tracheophyta</taxon>
        <taxon>Spermatophyta</taxon>
        <taxon>Pinopsida</taxon>
        <taxon>Pinidae</taxon>
        <taxon>Conifers II</taxon>
        <taxon>Cupressales</taxon>
        <taxon>Taxaceae</taxon>
        <taxon>Taxus</taxon>
    </lineage>
</organism>
<reference evidence="1 2" key="1">
    <citation type="journal article" date="2021" name="Nat. Plants">
        <title>The Taxus genome provides insights into paclitaxel biosynthesis.</title>
        <authorList>
            <person name="Xiong X."/>
            <person name="Gou J."/>
            <person name="Liao Q."/>
            <person name="Li Y."/>
            <person name="Zhou Q."/>
            <person name="Bi G."/>
            <person name="Li C."/>
            <person name="Du R."/>
            <person name="Wang X."/>
            <person name="Sun T."/>
            <person name="Guo L."/>
            <person name="Liang H."/>
            <person name="Lu P."/>
            <person name="Wu Y."/>
            <person name="Zhang Z."/>
            <person name="Ro D.K."/>
            <person name="Shang Y."/>
            <person name="Huang S."/>
            <person name="Yan J."/>
        </authorList>
    </citation>
    <scope>NUCLEOTIDE SEQUENCE [LARGE SCALE GENOMIC DNA]</scope>
    <source>
        <strain evidence="1">Ta-2019</strain>
    </source>
</reference>
<dbReference type="AlphaFoldDB" id="A0AA38F3K8"/>
<comment type="caution">
    <text evidence="1">The sequence shown here is derived from an EMBL/GenBank/DDBJ whole genome shotgun (WGS) entry which is preliminary data.</text>
</comment>
<proteinExistence type="predicted"/>
<keyword evidence="2" id="KW-1185">Reference proteome</keyword>
<gene>
    <name evidence="1" type="ORF">KI387_043613</name>
</gene>
<evidence type="ECO:0000313" key="2">
    <source>
        <dbReference type="Proteomes" id="UP000824469"/>
    </source>
</evidence>
<sequence length="55" mass="6169">YSVYMFFVVGVSLHHGICDASLVTYPGAKFLKGLAEMARGYDKPSMENQYGIENY</sequence>
<dbReference type="Proteomes" id="UP000824469">
    <property type="component" value="Unassembled WGS sequence"/>
</dbReference>
<feature type="non-terminal residue" evidence="1">
    <location>
        <position position="1"/>
    </location>
</feature>
<accession>A0AA38F3K8</accession>
<name>A0AA38F3K8_TAXCH</name>
<evidence type="ECO:0000313" key="1">
    <source>
        <dbReference type="EMBL" id="KAH9291189.1"/>
    </source>
</evidence>
<protein>
    <submittedName>
        <fullName evidence="1">Uncharacterized protein</fullName>
    </submittedName>
</protein>
<dbReference type="EMBL" id="JAHRHJ020003776">
    <property type="protein sequence ID" value="KAH9291189.1"/>
    <property type="molecule type" value="Genomic_DNA"/>
</dbReference>